<name>A0ABY8WAJ2_9ACTN</name>
<evidence type="ECO:0000313" key="2">
    <source>
        <dbReference type="EMBL" id="WIM93935.1"/>
    </source>
</evidence>
<feature type="transmembrane region" description="Helical" evidence="1">
    <location>
        <begin position="17"/>
        <end position="42"/>
    </location>
</feature>
<feature type="transmembrane region" description="Helical" evidence="1">
    <location>
        <begin position="85"/>
        <end position="108"/>
    </location>
</feature>
<feature type="transmembrane region" description="Helical" evidence="1">
    <location>
        <begin position="120"/>
        <end position="147"/>
    </location>
</feature>
<evidence type="ECO:0000313" key="3">
    <source>
        <dbReference type="Proteomes" id="UP001240150"/>
    </source>
</evidence>
<keyword evidence="1" id="KW-1133">Transmembrane helix</keyword>
<organism evidence="2 3">
    <name type="scientific">Actinoplanes oblitus</name>
    <dbReference type="NCBI Taxonomy" id="3040509"/>
    <lineage>
        <taxon>Bacteria</taxon>
        <taxon>Bacillati</taxon>
        <taxon>Actinomycetota</taxon>
        <taxon>Actinomycetes</taxon>
        <taxon>Micromonosporales</taxon>
        <taxon>Micromonosporaceae</taxon>
        <taxon>Actinoplanes</taxon>
    </lineage>
</organism>
<evidence type="ECO:0000256" key="1">
    <source>
        <dbReference type="SAM" id="Phobius"/>
    </source>
</evidence>
<gene>
    <name evidence="2" type="ORF">ACTOB_005929</name>
</gene>
<evidence type="ECO:0008006" key="4">
    <source>
        <dbReference type="Google" id="ProtNLM"/>
    </source>
</evidence>
<keyword evidence="1" id="KW-0812">Transmembrane</keyword>
<dbReference type="EMBL" id="CP126980">
    <property type="protein sequence ID" value="WIM93935.1"/>
    <property type="molecule type" value="Genomic_DNA"/>
</dbReference>
<keyword evidence="3" id="KW-1185">Reference proteome</keyword>
<keyword evidence="1" id="KW-0472">Membrane</keyword>
<reference evidence="2 3" key="1">
    <citation type="submission" date="2023-06" db="EMBL/GenBank/DDBJ databases">
        <authorList>
            <person name="Yushchuk O."/>
            <person name="Binda E."/>
            <person name="Ruckert-Reed C."/>
            <person name="Fedorenko V."/>
            <person name="Kalinowski J."/>
            <person name="Marinelli F."/>
        </authorList>
    </citation>
    <scope>NUCLEOTIDE SEQUENCE [LARGE SCALE GENOMIC DNA]</scope>
    <source>
        <strain evidence="2 3">NRRL 3884</strain>
    </source>
</reference>
<proteinExistence type="predicted"/>
<dbReference type="Proteomes" id="UP001240150">
    <property type="component" value="Chromosome"/>
</dbReference>
<accession>A0ABY8WAJ2</accession>
<protein>
    <recommendedName>
        <fullName evidence="4">DoxX family protein</fullName>
    </recommendedName>
</protein>
<sequence length="148" mass="15868">MTDVYPVRRGATTTGRVVVWVQLVLLVAYLIGSFGILVLAAVRADDLGALLHPGLGRLDDPKASMDIGPDSLWNPLVWILGVCRLIAWLVYPIGIAMVLFGLATLVHAVRSGDRRGTARLAVLSAVWLGLLLLAATPYGTALTVWLLD</sequence>
<dbReference type="RefSeq" id="WP_284915138.1">
    <property type="nucleotide sequence ID" value="NZ_CP126980.1"/>
</dbReference>